<feature type="compositionally biased region" description="Basic and acidic residues" evidence="1">
    <location>
        <begin position="127"/>
        <end position="146"/>
    </location>
</feature>
<evidence type="ECO:0008006" key="4">
    <source>
        <dbReference type="Google" id="ProtNLM"/>
    </source>
</evidence>
<feature type="compositionally biased region" description="Acidic residues" evidence="1">
    <location>
        <begin position="112"/>
        <end position="126"/>
    </location>
</feature>
<organism evidence="2 3">
    <name type="scientific">Consotaella salsifontis</name>
    <dbReference type="NCBI Taxonomy" id="1365950"/>
    <lineage>
        <taxon>Bacteria</taxon>
        <taxon>Pseudomonadati</taxon>
        <taxon>Pseudomonadota</taxon>
        <taxon>Alphaproteobacteria</taxon>
        <taxon>Hyphomicrobiales</taxon>
        <taxon>Aurantimonadaceae</taxon>
        <taxon>Consotaella</taxon>
    </lineage>
</organism>
<accession>A0A1T4RBY6</accession>
<feature type="compositionally biased region" description="Low complexity" evidence="1">
    <location>
        <begin position="87"/>
        <end position="102"/>
    </location>
</feature>
<evidence type="ECO:0000256" key="1">
    <source>
        <dbReference type="SAM" id="MobiDB-lite"/>
    </source>
</evidence>
<evidence type="ECO:0000313" key="2">
    <source>
        <dbReference type="EMBL" id="SKA13101.1"/>
    </source>
</evidence>
<proteinExistence type="predicted"/>
<evidence type="ECO:0000313" key="3">
    <source>
        <dbReference type="Proteomes" id="UP000190135"/>
    </source>
</evidence>
<dbReference type="Pfam" id="PF10691">
    <property type="entry name" value="DUF2497"/>
    <property type="match status" value="1"/>
</dbReference>
<dbReference type="AlphaFoldDB" id="A0A1T4RBY6"/>
<dbReference type="EMBL" id="FUXL01000006">
    <property type="protein sequence ID" value="SKA13101.1"/>
    <property type="molecule type" value="Genomic_DNA"/>
</dbReference>
<feature type="region of interest" description="Disordered" evidence="1">
    <location>
        <begin position="1"/>
        <end position="204"/>
    </location>
</feature>
<reference evidence="2 3" key="1">
    <citation type="submission" date="2017-02" db="EMBL/GenBank/DDBJ databases">
        <authorList>
            <person name="Peterson S.W."/>
        </authorList>
    </citation>
    <scope>NUCLEOTIDE SEQUENCE [LARGE SCALE GENOMIC DNA]</scope>
    <source>
        <strain evidence="2 3">USBA 369</strain>
    </source>
</reference>
<sequence>MVSGDAIRTAVAPEVEESRLGQTDDEQDSTGSMTSAHESRPMPDASRSAASGLSKFGGGRVLAELRPSRIDYSSDAGDVPPVRRAAGEGASGAPQPAAAASSYEDPHGFGSQEDESQDAQADLDADLDQRLADELRYQAFEVDHQQEAASETSPSAADLEADEPEQTNHEPAANDVRLPAWLTSAGEPSAAQGEDAPLLSDRSGQEVAAAFDELSRAIREGELRSLEQMAQEMLRPMLQEWLDDNLPRMVERLVREEIERVARGGRRTA</sequence>
<gene>
    <name evidence="2" type="ORF">SAMN05428963_106171</name>
</gene>
<keyword evidence="3" id="KW-1185">Reference proteome</keyword>
<protein>
    <recommendedName>
        <fullName evidence="4">Cell pole-organizing protein PopZ</fullName>
    </recommendedName>
</protein>
<dbReference type="Proteomes" id="UP000190135">
    <property type="component" value="Unassembled WGS sequence"/>
</dbReference>
<dbReference type="STRING" id="1365950.SAMN05428963_106171"/>
<dbReference type="InterPro" id="IPR019632">
    <property type="entry name" value="DUF2497"/>
</dbReference>
<name>A0A1T4RBY6_9HYPH</name>